<dbReference type="OrthoDB" id="9799416at2"/>
<dbReference type="AlphaFoldDB" id="K2JU39"/>
<dbReference type="eggNOG" id="COG0671">
    <property type="taxonomic scope" value="Bacteria"/>
</dbReference>
<gene>
    <name evidence="1" type="ORF">B3C1_16541</name>
</gene>
<dbReference type="InterPro" id="IPR022172">
    <property type="entry name" value="DUF3703"/>
</dbReference>
<evidence type="ECO:0000313" key="1">
    <source>
        <dbReference type="EMBL" id="EKE68655.1"/>
    </source>
</evidence>
<evidence type="ECO:0008006" key="3">
    <source>
        <dbReference type="Google" id="ProtNLM"/>
    </source>
</evidence>
<organism evidence="1 2">
    <name type="scientific">Gallaecimonas xiamenensis 3-C-1</name>
    <dbReference type="NCBI Taxonomy" id="745411"/>
    <lineage>
        <taxon>Bacteria</taxon>
        <taxon>Pseudomonadati</taxon>
        <taxon>Pseudomonadota</taxon>
        <taxon>Gammaproteobacteria</taxon>
        <taxon>Enterobacterales</taxon>
        <taxon>Gallaecimonadaceae</taxon>
        <taxon>Gallaecimonas</taxon>
    </lineage>
</organism>
<evidence type="ECO:0000313" key="2">
    <source>
        <dbReference type="Proteomes" id="UP000006755"/>
    </source>
</evidence>
<reference evidence="1 2" key="1">
    <citation type="journal article" date="2012" name="J. Bacteriol.">
        <title>Genome Sequence of Gallaecimonas xiamenensis Type Strain 3-C-1.</title>
        <authorList>
            <person name="Lai Q."/>
            <person name="Wang L."/>
            <person name="Wang W."/>
            <person name="Shao Z."/>
        </authorList>
    </citation>
    <scope>NUCLEOTIDE SEQUENCE [LARGE SCALE GENOMIC DNA]</scope>
    <source>
        <strain evidence="1 2">3-C-1</strain>
    </source>
</reference>
<dbReference type="Proteomes" id="UP000006755">
    <property type="component" value="Unassembled WGS sequence"/>
</dbReference>
<sequence>MFSRFARNIAPAVKAELALAQQAHSAEVAFKHLENAHVLGQGSTWWHMRVHLLMLVWAWRQKDGAELAGQLLRVLGAATKTALGWVPKGNTGGANVSPFKAMPLSPEHQALIDKAKG</sequence>
<dbReference type="RefSeq" id="WP_008486237.1">
    <property type="nucleotide sequence ID" value="NZ_AMRI01000029.1"/>
</dbReference>
<dbReference type="STRING" id="745411.B3C1_16541"/>
<name>K2JU39_9GAMM</name>
<dbReference type="EMBL" id="AMRI01000029">
    <property type="protein sequence ID" value="EKE68655.1"/>
    <property type="molecule type" value="Genomic_DNA"/>
</dbReference>
<protein>
    <recommendedName>
        <fullName evidence="3">DUF3703 domain-containing protein</fullName>
    </recommendedName>
</protein>
<proteinExistence type="predicted"/>
<keyword evidence="2" id="KW-1185">Reference proteome</keyword>
<accession>K2JU39</accession>
<comment type="caution">
    <text evidence="1">The sequence shown here is derived from an EMBL/GenBank/DDBJ whole genome shotgun (WGS) entry which is preliminary data.</text>
</comment>
<dbReference type="Pfam" id="PF12487">
    <property type="entry name" value="DUF3703"/>
    <property type="match status" value="1"/>
</dbReference>
<dbReference type="PATRIC" id="fig|745411.4.peg.3259"/>